<dbReference type="CDD" id="cd00090">
    <property type="entry name" value="HTH_ARSR"/>
    <property type="match status" value="1"/>
</dbReference>
<dbReference type="Pfam" id="PF12840">
    <property type="entry name" value="HTH_20"/>
    <property type="match status" value="1"/>
</dbReference>
<dbReference type="SMART" id="SM00418">
    <property type="entry name" value="HTH_ARSR"/>
    <property type="match status" value="1"/>
</dbReference>
<proteinExistence type="predicted"/>
<evidence type="ECO:0000313" key="3">
    <source>
        <dbReference type="Proteomes" id="UP000002785"/>
    </source>
</evidence>
<feature type="domain" description="HTH arsR-type" evidence="1">
    <location>
        <begin position="25"/>
        <end position="106"/>
    </location>
</feature>
<dbReference type="eggNOG" id="COG0640">
    <property type="taxonomic scope" value="Bacteria"/>
</dbReference>
<accession>B5HNY0</accession>
<sequence length="203" mass="22981">MQRSLCRDTFVLMPEEPNIRKLDARSLRGLAHPLRMELLNALRRRGPATASMLAERLGESSGATSYHLRQLAEYGFIADAPEHGKGRERWWKAAADGLTFDATELDGAGPELRGMAEIFLHEVAATHARELSNWLHTRERWSKDWIRSADMSDATLQLTPELGAELVDKMHALISDYRGRVTDDDPDAEQVRIHTHLFPIETD</sequence>
<dbReference type="Gene3D" id="1.10.10.10">
    <property type="entry name" value="Winged helix-like DNA-binding domain superfamily/Winged helix DNA-binding domain"/>
    <property type="match status" value="1"/>
</dbReference>
<dbReference type="InterPro" id="IPR011991">
    <property type="entry name" value="ArsR-like_HTH"/>
</dbReference>
<name>B5HNY0_STRX2</name>
<dbReference type="SUPFAM" id="SSF46785">
    <property type="entry name" value="Winged helix' DNA-binding domain"/>
    <property type="match status" value="1"/>
</dbReference>
<dbReference type="Proteomes" id="UP000002785">
    <property type="component" value="Chromosome"/>
</dbReference>
<dbReference type="InterPro" id="IPR001845">
    <property type="entry name" value="HTH_ArsR_DNA-bd_dom"/>
</dbReference>
<evidence type="ECO:0000313" key="2">
    <source>
        <dbReference type="EMBL" id="EDY54535.1"/>
    </source>
</evidence>
<dbReference type="HOGENOM" id="CLU_087580_2_1_11"/>
<organism evidence="2 3">
    <name type="scientific">Streptomyces sviceus (strain ATCC 29083 / DSM 924 / JCM 4929 / NBRC 13980 / NCIMB 11184 / NRRL 5439 / UC 5370)</name>
    <dbReference type="NCBI Taxonomy" id="463191"/>
    <lineage>
        <taxon>Bacteria</taxon>
        <taxon>Bacillati</taxon>
        <taxon>Actinomycetota</taxon>
        <taxon>Actinomycetes</taxon>
        <taxon>Kitasatosporales</taxon>
        <taxon>Streptomycetaceae</taxon>
        <taxon>Streptomyces</taxon>
    </lineage>
</organism>
<keyword evidence="3" id="KW-1185">Reference proteome</keyword>
<dbReference type="AlphaFoldDB" id="B5HNY0"/>
<dbReference type="EMBL" id="CM000951">
    <property type="protein sequence ID" value="EDY54535.1"/>
    <property type="molecule type" value="Genomic_DNA"/>
</dbReference>
<protein>
    <submittedName>
        <fullName evidence="2">ArsR-family transcriptional regulator</fullName>
    </submittedName>
</protein>
<dbReference type="GO" id="GO:0003700">
    <property type="term" value="F:DNA-binding transcription factor activity"/>
    <property type="evidence" value="ECO:0007669"/>
    <property type="project" value="InterPro"/>
</dbReference>
<gene>
    <name evidence="2" type="ORF">SSEG_01115</name>
</gene>
<reference evidence="2" key="1">
    <citation type="submission" date="2009-10" db="EMBL/GenBank/DDBJ databases">
        <title>The genome sequence of Streptomyces sviceus strain ATCC 29083.</title>
        <authorList>
            <consortium name="The Broad Institute Genome Sequencing Platform"/>
            <consortium name="Broad Institute Microbial Sequencing Center"/>
            <person name="Fischbach M."/>
            <person name="Godfrey P."/>
            <person name="Ward D."/>
            <person name="Young S."/>
            <person name="Zeng Q."/>
            <person name="Koehrsen M."/>
            <person name="Alvarado L."/>
            <person name="Berlin A.M."/>
            <person name="Bochicchio J."/>
            <person name="Borenstein D."/>
            <person name="Chapman S.B."/>
            <person name="Chen Z."/>
            <person name="Engels R."/>
            <person name="Freedman E."/>
            <person name="Gellesch M."/>
            <person name="Goldberg J."/>
            <person name="Griggs A."/>
            <person name="Gujja S."/>
            <person name="Heilman E.R."/>
            <person name="Heiman D.I."/>
            <person name="Hepburn T.A."/>
            <person name="Howarth C."/>
            <person name="Jen D."/>
            <person name="Larson L."/>
            <person name="Lewis B."/>
            <person name="Mehta T."/>
            <person name="Park D."/>
            <person name="Pearson M."/>
            <person name="Richards J."/>
            <person name="Roberts A."/>
            <person name="Saif S."/>
            <person name="Shea T.D."/>
            <person name="Shenoy N."/>
            <person name="Sisk P."/>
            <person name="Stolte C."/>
            <person name="Sykes S.N."/>
            <person name="Thomson T."/>
            <person name="Walk T."/>
            <person name="White J."/>
            <person name="Yandava C."/>
            <person name="Straight P."/>
            <person name="Clardy J."/>
            <person name="Hung D."/>
            <person name="Kolter R."/>
            <person name="Mekalanos J."/>
            <person name="Walker S."/>
            <person name="Walsh C.T."/>
            <person name="Wieland-Brown L.C."/>
            <person name="Haas B."/>
            <person name="Nusbaum C."/>
            <person name="Birren B."/>
        </authorList>
    </citation>
    <scope>NUCLEOTIDE SEQUENCE [LARGE SCALE GENOMIC DNA]</scope>
    <source>
        <strain evidence="2">ATCC 29083</strain>
    </source>
</reference>
<evidence type="ECO:0000259" key="1">
    <source>
        <dbReference type="SMART" id="SM00418"/>
    </source>
</evidence>
<dbReference type="InterPro" id="IPR036390">
    <property type="entry name" value="WH_DNA-bd_sf"/>
</dbReference>
<dbReference type="InterPro" id="IPR036388">
    <property type="entry name" value="WH-like_DNA-bd_sf"/>
</dbReference>